<protein>
    <recommendedName>
        <fullName evidence="3">DUF19 domain-containing protein</fullName>
    </recommendedName>
</protein>
<dbReference type="AlphaFoldDB" id="A0AAV4MMK4"/>
<reference evidence="1 2" key="1">
    <citation type="submission" date="2021-06" db="EMBL/GenBank/DDBJ databases">
        <title>Caerostris darwini draft genome.</title>
        <authorList>
            <person name="Kono N."/>
            <person name="Arakawa K."/>
        </authorList>
    </citation>
    <scope>NUCLEOTIDE SEQUENCE [LARGE SCALE GENOMIC DNA]</scope>
</reference>
<evidence type="ECO:0008006" key="3">
    <source>
        <dbReference type="Google" id="ProtNLM"/>
    </source>
</evidence>
<name>A0AAV4MMK4_9ARAC</name>
<organism evidence="1 2">
    <name type="scientific">Caerostris darwini</name>
    <dbReference type="NCBI Taxonomy" id="1538125"/>
    <lineage>
        <taxon>Eukaryota</taxon>
        <taxon>Metazoa</taxon>
        <taxon>Ecdysozoa</taxon>
        <taxon>Arthropoda</taxon>
        <taxon>Chelicerata</taxon>
        <taxon>Arachnida</taxon>
        <taxon>Araneae</taxon>
        <taxon>Araneomorphae</taxon>
        <taxon>Entelegynae</taxon>
        <taxon>Araneoidea</taxon>
        <taxon>Araneidae</taxon>
        <taxon>Caerostris</taxon>
    </lineage>
</organism>
<keyword evidence="2" id="KW-1185">Reference proteome</keyword>
<accession>A0AAV4MMK4</accession>
<proteinExistence type="predicted"/>
<gene>
    <name evidence="1" type="ORF">CDAR_467901</name>
</gene>
<dbReference type="Proteomes" id="UP001054837">
    <property type="component" value="Unassembled WGS sequence"/>
</dbReference>
<evidence type="ECO:0000313" key="2">
    <source>
        <dbReference type="Proteomes" id="UP001054837"/>
    </source>
</evidence>
<sequence length="125" mass="14479">MMVGTKLVLCERKPLMPTQEFMKILNCAATSENKGEMCDKYLNCTRLMPQKYQAAYIECVPIYNPDGIGQCTKTEELYHSEDAREKIYSCIIKMVDTKKLTESELDQMTIFQDCLRNLKCSKKEL</sequence>
<evidence type="ECO:0000313" key="1">
    <source>
        <dbReference type="EMBL" id="GIX73555.1"/>
    </source>
</evidence>
<dbReference type="EMBL" id="BPLQ01000621">
    <property type="protein sequence ID" value="GIX73555.1"/>
    <property type="molecule type" value="Genomic_DNA"/>
</dbReference>
<comment type="caution">
    <text evidence="1">The sequence shown here is derived from an EMBL/GenBank/DDBJ whole genome shotgun (WGS) entry which is preliminary data.</text>
</comment>